<sequence>MTTLKTNSSSKRTITVKTDQISSSLRIRDNQRRSRARRKEYIQDLEQRLHKFEVLGVQATREVQAAGRKVAVENTHLRSLLRLHGVSDQEVQEYLTAHTANIALPTFHSGAVLEARSPAWKSPGLNIVCEGSSQLSSLNREYKDSLHEMAATEPTSSLLSPAIHQQVTISENQISDEEQHVPVDSPTHGTSKSQPPSRNQNSGQSTPCETAARIITSMRNYSDARDVRSELGCQSSSNCMVRNMDIFRLLDE</sequence>
<evidence type="ECO:0000256" key="1">
    <source>
        <dbReference type="SAM" id="MobiDB-lite"/>
    </source>
</evidence>
<accession>A0A7R7VQE8</accession>
<dbReference type="RefSeq" id="XP_043137408.1">
    <property type="nucleotide sequence ID" value="XM_043279761.1"/>
</dbReference>
<feature type="region of interest" description="Disordered" evidence="1">
    <location>
        <begin position="179"/>
        <end position="207"/>
    </location>
</feature>
<dbReference type="PANTHER" id="PTHR42070:SF1">
    <property type="entry name" value="FILAMENT ASSOCIATED PROTEIN, PUTATIVE (AFU_ORTHOLOGUE AFUA_8G06630)-RELATED"/>
    <property type="match status" value="1"/>
</dbReference>
<dbReference type="CDD" id="cd14688">
    <property type="entry name" value="bZIP_YAP"/>
    <property type="match status" value="1"/>
</dbReference>
<dbReference type="PANTHER" id="PTHR42070">
    <property type="entry name" value="FILAMENT ASSOCIATED PROTEIN, PUTATIVE (AFU_ORTHOLOGUE AFUA_8G06630)-RELATED"/>
    <property type="match status" value="1"/>
</dbReference>
<evidence type="ECO:0008006" key="4">
    <source>
        <dbReference type="Google" id="ProtNLM"/>
    </source>
</evidence>
<dbReference type="EMBL" id="AP024420">
    <property type="protein sequence ID" value="BCR88886.1"/>
    <property type="molecule type" value="Genomic_DNA"/>
</dbReference>
<keyword evidence="3" id="KW-1185">Reference proteome</keyword>
<proteinExistence type="predicted"/>
<dbReference type="GeneID" id="66983244"/>
<protein>
    <recommendedName>
        <fullName evidence="4">BZIP domain-containing protein</fullName>
    </recommendedName>
</protein>
<name>A0A7R7VQE8_ASPCH</name>
<dbReference type="KEGG" id="ache:ACHE_50084A"/>
<dbReference type="Proteomes" id="UP000637239">
    <property type="component" value="Chromosome 5"/>
</dbReference>
<reference evidence="2" key="1">
    <citation type="submission" date="2021-01" db="EMBL/GenBank/DDBJ databases">
        <authorList>
            <consortium name="Aspergillus chevalieri M1 genome sequencing consortium"/>
            <person name="Kazuki M."/>
            <person name="Futagami T."/>
        </authorList>
    </citation>
    <scope>NUCLEOTIDE SEQUENCE</scope>
    <source>
        <strain evidence="2">M1</strain>
    </source>
</reference>
<evidence type="ECO:0000313" key="3">
    <source>
        <dbReference type="Proteomes" id="UP000637239"/>
    </source>
</evidence>
<evidence type="ECO:0000313" key="2">
    <source>
        <dbReference type="EMBL" id="BCR88886.1"/>
    </source>
</evidence>
<reference evidence="2" key="2">
    <citation type="submission" date="2021-02" db="EMBL/GenBank/DDBJ databases">
        <title>Aspergillus chevalieri M1 genome sequence.</title>
        <authorList>
            <person name="Kadooka C."/>
            <person name="Mori K."/>
            <person name="Futagami T."/>
        </authorList>
    </citation>
    <scope>NUCLEOTIDE SEQUENCE</scope>
    <source>
        <strain evidence="2">M1</strain>
    </source>
</reference>
<dbReference type="AlphaFoldDB" id="A0A7R7VQE8"/>
<organism evidence="2 3">
    <name type="scientific">Aspergillus chevalieri</name>
    <name type="common">Eurotium chevalieri</name>
    <dbReference type="NCBI Taxonomy" id="182096"/>
    <lineage>
        <taxon>Eukaryota</taxon>
        <taxon>Fungi</taxon>
        <taxon>Dikarya</taxon>
        <taxon>Ascomycota</taxon>
        <taxon>Pezizomycotina</taxon>
        <taxon>Eurotiomycetes</taxon>
        <taxon>Eurotiomycetidae</taxon>
        <taxon>Eurotiales</taxon>
        <taxon>Aspergillaceae</taxon>
        <taxon>Aspergillus</taxon>
        <taxon>Aspergillus subgen. Aspergillus</taxon>
    </lineage>
</organism>
<gene>
    <name evidence="2" type="ORF">ACHE_50084A</name>
</gene>
<feature type="compositionally biased region" description="Polar residues" evidence="1">
    <location>
        <begin position="187"/>
        <end position="207"/>
    </location>
</feature>